<dbReference type="GO" id="GO:0006811">
    <property type="term" value="P:monoatomic ion transport"/>
    <property type="evidence" value="ECO:0007669"/>
    <property type="project" value="UniProtKB-KW"/>
</dbReference>
<dbReference type="Pfam" id="PF10531">
    <property type="entry name" value="SLBB"/>
    <property type="match status" value="4"/>
</dbReference>
<evidence type="ECO:0000256" key="9">
    <source>
        <dbReference type="ARBA" id="ARBA00023065"/>
    </source>
</evidence>
<keyword evidence="9" id="KW-0406">Ion transport</keyword>
<keyword evidence="8" id="KW-0625">Polysaccharide transport</keyword>
<evidence type="ECO:0000313" key="20">
    <source>
        <dbReference type="Proteomes" id="UP000287766"/>
    </source>
</evidence>
<dbReference type="PANTHER" id="PTHR33619">
    <property type="entry name" value="POLYSACCHARIDE EXPORT PROTEIN GFCE-RELATED"/>
    <property type="match status" value="1"/>
</dbReference>
<dbReference type="InterPro" id="IPR054765">
    <property type="entry name" value="SLBB_dom"/>
</dbReference>
<name>A0A7Z6ZW72_9GAMM</name>
<keyword evidence="11" id="KW-0472">Membrane</keyword>
<keyword evidence="4" id="KW-1134">Transmembrane beta strand</keyword>
<evidence type="ECO:0000259" key="18">
    <source>
        <dbReference type="Pfam" id="PF22461"/>
    </source>
</evidence>
<feature type="domain" description="Soluble ligand binding" evidence="17">
    <location>
        <begin position="522"/>
        <end position="566"/>
    </location>
</feature>
<keyword evidence="14" id="KW-0449">Lipoprotein</keyword>
<feature type="domain" description="Soluble ligand binding" evidence="17">
    <location>
        <begin position="614"/>
        <end position="647"/>
    </location>
</feature>
<feature type="domain" description="Polysaccharide export protein N-terminal" evidence="16">
    <location>
        <begin position="76"/>
        <end position="150"/>
    </location>
</feature>
<feature type="compositionally biased region" description="Polar residues" evidence="15">
    <location>
        <begin position="1"/>
        <end position="29"/>
    </location>
</feature>
<evidence type="ECO:0000256" key="15">
    <source>
        <dbReference type="SAM" id="MobiDB-lite"/>
    </source>
</evidence>
<dbReference type="Pfam" id="PF02563">
    <property type="entry name" value="Poly_export"/>
    <property type="match status" value="1"/>
</dbReference>
<evidence type="ECO:0000256" key="12">
    <source>
        <dbReference type="ARBA" id="ARBA00023139"/>
    </source>
</evidence>
<evidence type="ECO:0000256" key="6">
    <source>
        <dbReference type="ARBA" id="ARBA00022692"/>
    </source>
</evidence>
<evidence type="ECO:0000256" key="14">
    <source>
        <dbReference type="ARBA" id="ARBA00023288"/>
    </source>
</evidence>
<dbReference type="Pfam" id="PF22461">
    <property type="entry name" value="SLBB_2"/>
    <property type="match status" value="1"/>
</dbReference>
<gene>
    <name evidence="19" type="ORF">CWE22_05605</name>
</gene>
<keyword evidence="3" id="KW-0813">Transport</keyword>
<evidence type="ECO:0000256" key="1">
    <source>
        <dbReference type="ARBA" id="ARBA00004571"/>
    </source>
</evidence>
<evidence type="ECO:0000256" key="4">
    <source>
        <dbReference type="ARBA" id="ARBA00022452"/>
    </source>
</evidence>
<evidence type="ECO:0000256" key="10">
    <source>
        <dbReference type="ARBA" id="ARBA00023114"/>
    </source>
</evidence>
<keyword evidence="6" id="KW-0812">Transmembrane</keyword>
<evidence type="ECO:0000256" key="13">
    <source>
        <dbReference type="ARBA" id="ARBA00023237"/>
    </source>
</evidence>
<evidence type="ECO:0000259" key="16">
    <source>
        <dbReference type="Pfam" id="PF02563"/>
    </source>
</evidence>
<dbReference type="InterPro" id="IPR049712">
    <property type="entry name" value="Poly_export"/>
</dbReference>
<dbReference type="AlphaFoldDB" id="A0A7Z6ZW72"/>
<keyword evidence="20" id="KW-1185">Reference proteome</keyword>
<evidence type="ECO:0000256" key="8">
    <source>
        <dbReference type="ARBA" id="ARBA00023047"/>
    </source>
</evidence>
<protein>
    <submittedName>
        <fullName evidence="19">Polysaccharide biosynthesis protein</fullName>
    </submittedName>
</protein>
<dbReference type="InterPro" id="IPR019554">
    <property type="entry name" value="Soluble_ligand-bd"/>
</dbReference>
<keyword evidence="12" id="KW-0564">Palmitate</keyword>
<proteinExistence type="inferred from homology"/>
<keyword evidence="5" id="KW-0762">Sugar transport</keyword>
<organism evidence="19 20">
    <name type="scientific">Pseudidiomarina aestuarii</name>
    <dbReference type="NCBI Taxonomy" id="624146"/>
    <lineage>
        <taxon>Bacteria</taxon>
        <taxon>Pseudomonadati</taxon>
        <taxon>Pseudomonadota</taxon>
        <taxon>Gammaproteobacteria</taxon>
        <taxon>Alteromonadales</taxon>
        <taxon>Idiomarinaceae</taxon>
        <taxon>Pseudidiomarina</taxon>
    </lineage>
</organism>
<dbReference type="GO" id="GO:0015288">
    <property type="term" value="F:porin activity"/>
    <property type="evidence" value="ECO:0007669"/>
    <property type="project" value="UniProtKB-KW"/>
</dbReference>
<evidence type="ECO:0000256" key="7">
    <source>
        <dbReference type="ARBA" id="ARBA00022729"/>
    </source>
</evidence>
<dbReference type="PANTHER" id="PTHR33619:SF3">
    <property type="entry name" value="POLYSACCHARIDE EXPORT PROTEIN GFCE-RELATED"/>
    <property type="match status" value="1"/>
</dbReference>
<feature type="domain" description="Soluble ligand binding" evidence="17">
    <location>
        <begin position="746"/>
        <end position="796"/>
    </location>
</feature>
<keyword evidence="10" id="KW-0626">Porin</keyword>
<dbReference type="GO" id="GO:0009279">
    <property type="term" value="C:cell outer membrane"/>
    <property type="evidence" value="ECO:0007669"/>
    <property type="project" value="UniProtKB-SubCell"/>
</dbReference>
<comment type="similarity">
    <text evidence="2">Belongs to the BexD/CtrA/VexA family.</text>
</comment>
<feature type="compositionally biased region" description="Basic and acidic residues" evidence="15">
    <location>
        <begin position="30"/>
        <end position="39"/>
    </location>
</feature>
<dbReference type="GO" id="GO:0046930">
    <property type="term" value="C:pore complex"/>
    <property type="evidence" value="ECO:0007669"/>
    <property type="project" value="UniProtKB-KW"/>
</dbReference>
<comment type="caution">
    <text evidence="19">The sequence shown here is derived from an EMBL/GenBank/DDBJ whole genome shotgun (WGS) entry which is preliminary data.</text>
</comment>
<evidence type="ECO:0000256" key="2">
    <source>
        <dbReference type="ARBA" id="ARBA00009450"/>
    </source>
</evidence>
<dbReference type="Proteomes" id="UP000287766">
    <property type="component" value="Unassembled WGS sequence"/>
</dbReference>
<comment type="subcellular location">
    <subcellularLocation>
        <location evidence="1">Cell outer membrane</location>
        <topology evidence="1">Multi-pass membrane protein</topology>
    </subcellularLocation>
</comment>
<evidence type="ECO:0000256" key="11">
    <source>
        <dbReference type="ARBA" id="ARBA00023136"/>
    </source>
</evidence>
<evidence type="ECO:0000256" key="3">
    <source>
        <dbReference type="ARBA" id="ARBA00022448"/>
    </source>
</evidence>
<evidence type="ECO:0000256" key="5">
    <source>
        <dbReference type="ARBA" id="ARBA00022597"/>
    </source>
</evidence>
<accession>A0A7Z6ZW72</accession>
<evidence type="ECO:0000313" key="19">
    <source>
        <dbReference type="EMBL" id="RUO42316.1"/>
    </source>
</evidence>
<feature type="domain" description="SLBB" evidence="18">
    <location>
        <begin position="157"/>
        <end position="234"/>
    </location>
</feature>
<keyword evidence="7" id="KW-0732">Signal</keyword>
<evidence type="ECO:0000259" key="17">
    <source>
        <dbReference type="Pfam" id="PF10531"/>
    </source>
</evidence>
<keyword evidence="13" id="KW-0998">Cell outer membrane</keyword>
<feature type="domain" description="Soluble ligand binding" evidence="17">
    <location>
        <begin position="241"/>
        <end position="288"/>
    </location>
</feature>
<feature type="region of interest" description="Disordered" evidence="15">
    <location>
        <begin position="1"/>
        <end position="39"/>
    </location>
</feature>
<dbReference type="GO" id="GO:0015159">
    <property type="term" value="F:polysaccharide transmembrane transporter activity"/>
    <property type="evidence" value="ECO:0007669"/>
    <property type="project" value="InterPro"/>
</dbReference>
<sequence length="851" mass="94106">MNAQSGNRGASNQADNSLVGQRQESTQQLEDTRPLRELSPDELAERLAANDRDLQPYGYDLFKGAPSTFAPVNNAPVPADYELGIGDEIFVQFYGKENRSINAVVDREGRLVIDNLGPMQVAGLSYSEVKAMIRSRAKERLIGIDVAVSMGELRSMQIFVVGEAYKPGAYTVSSLTTLSQALFVSGGVSDIASLRDIQLKRDGETVVHFDLYDLLINGDASSDALLRPGDVVFIPTRGDLVSIVGEVLRPALYEIKADETLNDVLAMAGGLLPNAYRDSVRVQRYARGNRAIETVNISERGGDYALRGGDVVTIQSMAEETVDSVMVVGAAVRPGLYEWRNGMRIKDVLRSVDSALLPVTDLNYGLVVHSAPDRRNISISQFDVGLAVNGVAAENLELQPRDQIVLFSRYESAEAEASQLSAWLKTESEIQREQRDKVLRQYRRQYLQNLIDDKSRTAAIFNNDNEEALGELSTELTNLFDTRNVEERRDDYYAKFSRRNLLQPILYKLRNQFTASGELALIFVEGEVRYPGVYPLAANGGISDAVAAAGGLKESAYLARSEITRTDVIRGEAVTDYLQFSLEQALAGQADMPLQGRDRLHVLSIPQWQNIIQVRLEGEVRFPGTYAIRRGETLGDVIKRAGGLTDYAFPRGAVFTRTDLREAERKRLQELSQQLRREIASNSITDSGNTIAYSEMNQLLRDLTNIEAVGRLIIDLNGIMAANTDRADIQLKDGDRLYIPTVQNTVSIIGEVQLASSYQYDANITLEDYIERAGGTRQKADEERVYVVKADGSVMVPERSSWFSARATQIEPGDTIIVPLDTQYVSSIETWSTVTQIMYQVGVALAAISGL</sequence>
<reference evidence="20" key="1">
    <citation type="journal article" date="2018" name="Front. Microbiol.">
        <title>Genome-Based Analysis Reveals the Taxonomy and Diversity of the Family Idiomarinaceae.</title>
        <authorList>
            <person name="Liu Y."/>
            <person name="Lai Q."/>
            <person name="Shao Z."/>
        </authorList>
    </citation>
    <scope>NUCLEOTIDE SEQUENCE [LARGE SCALE GENOMIC DNA]</scope>
    <source>
        <strain evidence="20">KYW314</strain>
    </source>
</reference>
<dbReference type="InterPro" id="IPR003715">
    <property type="entry name" value="Poly_export_N"/>
</dbReference>
<dbReference type="EMBL" id="PIPR01000001">
    <property type="protein sequence ID" value="RUO42316.1"/>
    <property type="molecule type" value="Genomic_DNA"/>
</dbReference>
<dbReference type="Gene3D" id="3.10.560.10">
    <property type="entry name" value="Outer membrane lipoprotein wza domain like"/>
    <property type="match status" value="5"/>
</dbReference>